<dbReference type="Proteomes" id="UP001064933">
    <property type="component" value="Chromosome"/>
</dbReference>
<feature type="region of interest" description="Disordered" evidence="1">
    <location>
        <begin position="1"/>
        <end position="101"/>
    </location>
</feature>
<accession>A0ABY6AV50</accession>
<feature type="region of interest" description="Disordered" evidence="1">
    <location>
        <begin position="129"/>
        <end position="195"/>
    </location>
</feature>
<feature type="compositionally biased region" description="Polar residues" evidence="1">
    <location>
        <begin position="20"/>
        <end position="32"/>
    </location>
</feature>
<sequence>MNQPVQAINAAQLASRKTAGRQTSKAVKSNETGLPDAVVSQADNEPSDLFEHNIADAGAPNPPTAPADSAPSSEPNLSLSEPTEATDTSCRKEGQAGDDNQNCDALLPLPWLIGGVGGVAFAAAALSSGSSASGQQPSLVSPSTVPGRSPSESASSSQPDRSMTPADSAAHPLLQAPRLSTGSGRSTIDPSDHINVQLTSPGNRWVYRLDNSTVWVTGEGQSIPADAISRGVHAVTVAQVDDQGQIGDFAKIAVRVHVPNSSPELALINDTGMSPTDGLTHDGTISVTGLANDAPWYYRVNGSATWTLGTHAQIPAEALKDGSNVVEVYQQGDDPDTVVIKTLVVQLDQTAPDAPVLTINSAAPVLNASGSVNLSQLEAGGTWEWRVDGGDWHHGQGSALPSTDLLQGSQRVDVRQTDGAGNVSNIQSLDLSVDFSTPGQLSASVMKNSSTVATNNLISANGYLAIGALDPNAHWEFKVGGDDHWRLGNDNGVLSTRYFDEGSNTVLIRQVNEAGNAGTETAVTFNVDTVAPVIDIIPIKEASFLPNEHYMYLNADSSFKVKVDTQTKVTFAGQTYNIAAGGLAVWVAGYLKEGTNTLVATATDEAGNVTTRTFTLVYDGTPPKAPVLSLKNDTGAYSMDGITSDGTIEVLGLQYEDKIRHSEDNGLSWSDWSQTREIASSVFGNDGEKRVMVQAMDTLGNIGASSTIHFTLDSTVL</sequence>
<name>A0ABY6AV50_9BURK</name>
<dbReference type="RefSeq" id="WP_261756828.1">
    <property type="nucleotide sequence ID" value="NZ_CP104562.2"/>
</dbReference>
<proteinExistence type="predicted"/>
<dbReference type="Gene3D" id="2.60.40.10">
    <property type="entry name" value="Immunoglobulins"/>
    <property type="match status" value="1"/>
</dbReference>
<evidence type="ECO:0008006" key="4">
    <source>
        <dbReference type="Google" id="ProtNLM"/>
    </source>
</evidence>
<feature type="compositionally biased region" description="Low complexity" evidence="1">
    <location>
        <begin position="66"/>
        <end position="83"/>
    </location>
</feature>
<dbReference type="InterPro" id="IPR013783">
    <property type="entry name" value="Ig-like_fold"/>
</dbReference>
<dbReference type="EMBL" id="CP104562">
    <property type="protein sequence ID" value="UXH77086.1"/>
    <property type="molecule type" value="Genomic_DNA"/>
</dbReference>
<feature type="compositionally biased region" description="Polar residues" evidence="1">
    <location>
        <begin position="178"/>
        <end position="195"/>
    </location>
</feature>
<organism evidence="2 3">
    <name type="scientific">Roseateles amylovorans</name>
    <dbReference type="NCBI Taxonomy" id="2978473"/>
    <lineage>
        <taxon>Bacteria</taxon>
        <taxon>Pseudomonadati</taxon>
        <taxon>Pseudomonadota</taxon>
        <taxon>Betaproteobacteria</taxon>
        <taxon>Burkholderiales</taxon>
        <taxon>Sphaerotilaceae</taxon>
        <taxon>Roseateles</taxon>
    </lineage>
</organism>
<feature type="compositionally biased region" description="Polar residues" evidence="1">
    <location>
        <begin position="135"/>
        <end position="146"/>
    </location>
</feature>
<feature type="compositionally biased region" description="Low complexity" evidence="1">
    <location>
        <begin position="148"/>
        <end position="162"/>
    </location>
</feature>
<evidence type="ECO:0000313" key="2">
    <source>
        <dbReference type="EMBL" id="UXH77086.1"/>
    </source>
</evidence>
<evidence type="ECO:0000256" key="1">
    <source>
        <dbReference type="SAM" id="MobiDB-lite"/>
    </source>
</evidence>
<evidence type="ECO:0000313" key="3">
    <source>
        <dbReference type="Proteomes" id="UP001064933"/>
    </source>
</evidence>
<keyword evidence="3" id="KW-1185">Reference proteome</keyword>
<gene>
    <name evidence="2" type="ORF">N4261_18975</name>
</gene>
<protein>
    <recommendedName>
        <fullName evidence="4">Bacterial Ig-like domain-containing protein</fullName>
    </recommendedName>
</protein>
<reference evidence="2" key="1">
    <citation type="submission" date="2022-10" db="EMBL/GenBank/DDBJ databases">
        <title>Characterization and whole genome sequencing of a new Roseateles species, isolated from fresh water.</title>
        <authorList>
            <person name="Guliayeva D.Y."/>
            <person name="Akhremchuk A.E."/>
            <person name="Sikolenko M.A."/>
            <person name="Valentovich L.N."/>
            <person name="Sidarenka A.V."/>
        </authorList>
    </citation>
    <scope>NUCLEOTIDE SEQUENCE</scope>
    <source>
        <strain evidence="2">BIM B-1768</strain>
    </source>
</reference>